<name>A0ACA9SUR8_9GLOM</name>
<evidence type="ECO:0000313" key="2">
    <source>
        <dbReference type="Proteomes" id="UP000789920"/>
    </source>
</evidence>
<proteinExistence type="predicted"/>
<gene>
    <name evidence="1" type="ORF">RPERSI_LOCUS34742</name>
</gene>
<feature type="non-terminal residue" evidence="1">
    <location>
        <position position="1"/>
    </location>
</feature>
<organism evidence="1 2">
    <name type="scientific">Racocetra persica</name>
    <dbReference type="NCBI Taxonomy" id="160502"/>
    <lineage>
        <taxon>Eukaryota</taxon>
        <taxon>Fungi</taxon>
        <taxon>Fungi incertae sedis</taxon>
        <taxon>Mucoromycota</taxon>
        <taxon>Glomeromycotina</taxon>
        <taxon>Glomeromycetes</taxon>
        <taxon>Diversisporales</taxon>
        <taxon>Gigasporaceae</taxon>
        <taxon>Racocetra</taxon>
    </lineage>
</organism>
<reference evidence="1" key="1">
    <citation type="submission" date="2021-06" db="EMBL/GenBank/DDBJ databases">
        <authorList>
            <person name="Kallberg Y."/>
            <person name="Tangrot J."/>
            <person name="Rosling A."/>
        </authorList>
    </citation>
    <scope>NUCLEOTIDE SEQUENCE</scope>
    <source>
        <strain evidence="1">MA461A</strain>
    </source>
</reference>
<comment type="caution">
    <text evidence="1">The sequence shown here is derived from an EMBL/GenBank/DDBJ whole genome shotgun (WGS) entry which is preliminary data.</text>
</comment>
<protein>
    <submittedName>
        <fullName evidence="1">14732_t:CDS:1</fullName>
    </submittedName>
</protein>
<evidence type="ECO:0000313" key="1">
    <source>
        <dbReference type="EMBL" id="CAG8847669.1"/>
    </source>
</evidence>
<dbReference type="Proteomes" id="UP000789920">
    <property type="component" value="Unassembled WGS sequence"/>
</dbReference>
<feature type="non-terminal residue" evidence="1">
    <location>
        <position position="124"/>
    </location>
</feature>
<dbReference type="EMBL" id="CAJVQC010157082">
    <property type="protein sequence ID" value="CAG8847669.1"/>
    <property type="molecule type" value="Genomic_DNA"/>
</dbReference>
<accession>A0ACA9SUR8</accession>
<keyword evidence="2" id="KW-1185">Reference proteome</keyword>
<sequence length="124" mass="14814">DNINIRLLLHLFRNLVAIKDLTDHNIPRTTLQNKLIILYEQEGILKTLFNLASDNKELSQWNMIIQEIFYHVFYDVEPQFLLKEPKKEAEKRAKKLLEEEQVKKLKIQNKDTRYNGSVWIQVPP</sequence>